<feature type="compositionally biased region" description="Polar residues" evidence="1">
    <location>
        <begin position="82"/>
        <end position="94"/>
    </location>
</feature>
<comment type="caution">
    <text evidence="2">The sequence shown here is derived from an EMBL/GenBank/DDBJ whole genome shotgun (WGS) entry which is preliminary data.</text>
</comment>
<protein>
    <submittedName>
        <fullName evidence="2">Uncharacterized protein</fullName>
    </submittedName>
</protein>
<evidence type="ECO:0000313" key="2">
    <source>
        <dbReference type="EMBL" id="KAK7534060.1"/>
    </source>
</evidence>
<accession>A0ABR1LJI3</accession>
<keyword evidence="3" id="KW-1185">Reference proteome</keyword>
<dbReference type="GeneID" id="92031232"/>
<feature type="compositionally biased region" description="Basic and acidic residues" evidence="1">
    <location>
        <begin position="212"/>
        <end position="229"/>
    </location>
</feature>
<feature type="compositionally biased region" description="Polar residues" evidence="1">
    <location>
        <begin position="258"/>
        <end position="267"/>
    </location>
</feature>
<name>A0ABR1LJI3_9PEZI</name>
<feature type="region of interest" description="Disordered" evidence="1">
    <location>
        <begin position="76"/>
        <end position="128"/>
    </location>
</feature>
<feature type="region of interest" description="Disordered" evidence="1">
    <location>
        <begin position="147"/>
        <end position="246"/>
    </location>
</feature>
<feature type="region of interest" description="Disordered" evidence="1">
    <location>
        <begin position="258"/>
        <end position="303"/>
    </location>
</feature>
<dbReference type="EMBL" id="JBBPEH010000009">
    <property type="protein sequence ID" value="KAK7534060.1"/>
    <property type="molecule type" value="Genomic_DNA"/>
</dbReference>
<sequence>MSSWSPELLKETPKGQSPSPSPHVQVDMMEKQDWTGISYNEAMQNLDIEQVSATTEDPVVLDQVARTLRQSNEEAFQDKSILGTQTEVADSSGEQGAAQASEYRGRDLEVEEVVQQDQPPQLRLEKGQHTTTVENQGGLLAALFPEMSGAPDTENRTVEQQEEADALEIPGGLVAAMFPDLTESSENENKAVEDDPNELLDMLFPELSTKQSKAERTPTKTSPDSKEDPGSGVGKFKWSFPEETWGRNGQLPQAILQQKSARMNSDQKSTKKPKDTVKVKRDSKPVDDSGTTKEPVDRNLNYHDVVPENLLEELFPEESKTQSKMEVAKRREFEVPKMRLDLAAGPQLRHYIRSGEIKTPRQEHTCIVNLQAVSPRLTEEDIRGLLPPTMHIEGWSSEYIKTIPIRDPTTLARKDAYNILFRSAYGALDFQKRLRRLHDILFKQAPTSMLSPRTHPLSLTDPETGENFRASLKLYTLGPPSQRGNVYAKVLGEPWPHETARLVHNGGYPQVMDLAPGIAAKVLLHFDGMQPTKYEIVDAIRADGHDRGVPWDIPGGHNGGPTVVAGVVQLSTARRDDAYSDTSALMRKLPPRWLISFRSKAEAHRFVRRWHRRPFPWQPKEYSEYGEDLPTVRAEVLW</sequence>
<organism evidence="2 3">
    <name type="scientific">Phyllosticta citribraziliensis</name>
    <dbReference type="NCBI Taxonomy" id="989973"/>
    <lineage>
        <taxon>Eukaryota</taxon>
        <taxon>Fungi</taxon>
        <taxon>Dikarya</taxon>
        <taxon>Ascomycota</taxon>
        <taxon>Pezizomycotina</taxon>
        <taxon>Dothideomycetes</taxon>
        <taxon>Dothideomycetes incertae sedis</taxon>
        <taxon>Botryosphaeriales</taxon>
        <taxon>Phyllostictaceae</taxon>
        <taxon>Phyllosticta</taxon>
    </lineage>
</organism>
<dbReference type="RefSeq" id="XP_066653099.1">
    <property type="nucleotide sequence ID" value="XM_066798326.1"/>
</dbReference>
<reference evidence="2 3" key="1">
    <citation type="submission" date="2024-04" db="EMBL/GenBank/DDBJ databases">
        <title>Phyllosticta paracitricarpa is synonymous to the EU quarantine fungus P. citricarpa based on phylogenomic analyses.</title>
        <authorList>
            <consortium name="Lawrence Berkeley National Laboratory"/>
            <person name="Van ingen-buijs V.A."/>
            <person name="Van westerhoven A.C."/>
            <person name="Haridas S."/>
            <person name="Skiadas P."/>
            <person name="Martin F."/>
            <person name="Groenewald J.Z."/>
            <person name="Crous P.W."/>
            <person name="Seidl M.F."/>
        </authorList>
    </citation>
    <scope>NUCLEOTIDE SEQUENCE [LARGE SCALE GENOMIC DNA]</scope>
    <source>
        <strain evidence="2 3">CPC 17464</strain>
    </source>
</reference>
<feature type="region of interest" description="Disordered" evidence="1">
    <location>
        <begin position="1"/>
        <end position="24"/>
    </location>
</feature>
<proteinExistence type="predicted"/>
<feature type="compositionally biased region" description="Basic and acidic residues" evidence="1">
    <location>
        <begin position="268"/>
        <end position="301"/>
    </location>
</feature>
<evidence type="ECO:0000313" key="3">
    <source>
        <dbReference type="Proteomes" id="UP001360953"/>
    </source>
</evidence>
<dbReference type="Proteomes" id="UP001360953">
    <property type="component" value="Unassembled WGS sequence"/>
</dbReference>
<evidence type="ECO:0000256" key="1">
    <source>
        <dbReference type="SAM" id="MobiDB-lite"/>
    </source>
</evidence>
<gene>
    <name evidence="2" type="ORF">J3D65DRAFT_605084</name>
</gene>